<dbReference type="InterPro" id="IPR013083">
    <property type="entry name" value="Znf_RING/FYVE/PHD"/>
</dbReference>
<dbReference type="SUPFAM" id="SSF57850">
    <property type="entry name" value="RING/U-box"/>
    <property type="match status" value="1"/>
</dbReference>
<dbReference type="PROSITE" id="PS51873">
    <property type="entry name" value="TRIAD"/>
    <property type="match status" value="1"/>
</dbReference>
<dbReference type="EC" id="2.3.2.31" evidence="2"/>
<dbReference type="InterPro" id="IPR002867">
    <property type="entry name" value="IBR_dom"/>
</dbReference>
<dbReference type="OrthoDB" id="10009520at2759"/>
<dbReference type="GO" id="GO:0061630">
    <property type="term" value="F:ubiquitin protein ligase activity"/>
    <property type="evidence" value="ECO:0007669"/>
    <property type="project" value="UniProtKB-EC"/>
</dbReference>
<evidence type="ECO:0000313" key="10">
    <source>
        <dbReference type="EMBL" id="KXT01987.1"/>
    </source>
</evidence>
<dbReference type="CDD" id="cd20336">
    <property type="entry name" value="Rcat_RBR"/>
    <property type="match status" value="1"/>
</dbReference>
<feature type="domain" description="RING-type" evidence="9">
    <location>
        <begin position="21"/>
        <end position="265"/>
    </location>
</feature>
<evidence type="ECO:0000256" key="6">
    <source>
        <dbReference type="ARBA" id="ARBA00022771"/>
    </source>
</evidence>
<sequence length="318" mass="36962">MERDRDDEMPDIFSVDGREFAQRECPICYDPIAEKAAVWISQDVYCTECAKPYLTNKIQDAIKNEIYYPIREGTEDIPLESYLWLIDDEALVRMYYNRGLDYEVPAPKRKYCKHKIRAGDRPEDPYFYDNPKTWIPPVALGVETETCGFQMREMTQNLFHCSSCAGLTCALCSEPIYGVHVDHYCPMVEDGEEEGDPFAGQVRGKDYQLCPDEDCQMPVSLSEACNHMTCARPSCRTEFCFVCGEPAKEGEGHWGRYDDQCPLYGQPGAPGTRPGRRGLQRPNLAPWMHRWEEREALWQERMDAQIDRIVRNERFERW</sequence>
<dbReference type="Gene3D" id="1.20.120.1750">
    <property type="match status" value="1"/>
</dbReference>
<evidence type="ECO:0000256" key="5">
    <source>
        <dbReference type="ARBA" id="ARBA00022737"/>
    </source>
</evidence>
<protein>
    <recommendedName>
        <fullName evidence="2">RBR-type E3 ubiquitin transferase</fullName>
        <ecNumber evidence="2">2.3.2.31</ecNumber>
    </recommendedName>
</protein>
<dbReference type="STRING" id="321146.A0A139HHW5"/>
<keyword evidence="7" id="KW-0833">Ubl conjugation pathway</keyword>
<dbReference type="AlphaFoldDB" id="A0A139HHW5"/>
<evidence type="ECO:0000256" key="1">
    <source>
        <dbReference type="ARBA" id="ARBA00001798"/>
    </source>
</evidence>
<organism evidence="10 11">
    <name type="scientific">Pseudocercospora eumusae</name>
    <dbReference type="NCBI Taxonomy" id="321146"/>
    <lineage>
        <taxon>Eukaryota</taxon>
        <taxon>Fungi</taxon>
        <taxon>Dikarya</taxon>
        <taxon>Ascomycota</taxon>
        <taxon>Pezizomycotina</taxon>
        <taxon>Dothideomycetes</taxon>
        <taxon>Dothideomycetidae</taxon>
        <taxon>Mycosphaerellales</taxon>
        <taxon>Mycosphaerellaceae</taxon>
        <taxon>Pseudocercospora</taxon>
    </lineage>
</organism>
<dbReference type="Pfam" id="PF01485">
    <property type="entry name" value="IBR"/>
    <property type="match status" value="1"/>
</dbReference>
<gene>
    <name evidence="10" type="ORF">AC578_6513</name>
</gene>
<evidence type="ECO:0000256" key="2">
    <source>
        <dbReference type="ARBA" id="ARBA00012251"/>
    </source>
</evidence>
<dbReference type="InterPro" id="IPR031127">
    <property type="entry name" value="E3_UB_ligase_RBR"/>
</dbReference>
<dbReference type="EMBL" id="LFZN01000047">
    <property type="protein sequence ID" value="KXT01987.1"/>
    <property type="molecule type" value="Genomic_DNA"/>
</dbReference>
<keyword evidence="3" id="KW-0808">Transferase</keyword>
<evidence type="ECO:0000256" key="4">
    <source>
        <dbReference type="ARBA" id="ARBA00022723"/>
    </source>
</evidence>
<evidence type="ECO:0000256" key="7">
    <source>
        <dbReference type="ARBA" id="ARBA00022786"/>
    </source>
</evidence>
<evidence type="ECO:0000259" key="9">
    <source>
        <dbReference type="PROSITE" id="PS51873"/>
    </source>
</evidence>
<dbReference type="GO" id="GO:0016567">
    <property type="term" value="P:protein ubiquitination"/>
    <property type="evidence" value="ECO:0007669"/>
    <property type="project" value="InterPro"/>
</dbReference>
<keyword evidence="8" id="KW-0862">Zinc</keyword>
<evidence type="ECO:0000313" key="11">
    <source>
        <dbReference type="Proteomes" id="UP000070133"/>
    </source>
</evidence>
<keyword evidence="5" id="KW-0677">Repeat</keyword>
<keyword evidence="4" id="KW-0479">Metal-binding</keyword>
<comment type="catalytic activity">
    <reaction evidence="1">
        <text>[E2 ubiquitin-conjugating enzyme]-S-ubiquitinyl-L-cysteine + [acceptor protein]-L-lysine = [E2 ubiquitin-conjugating enzyme]-L-cysteine + [acceptor protein]-N(6)-ubiquitinyl-L-lysine.</text>
        <dbReference type="EC" id="2.3.2.31"/>
    </reaction>
</comment>
<dbReference type="Proteomes" id="UP000070133">
    <property type="component" value="Unassembled WGS sequence"/>
</dbReference>
<dbReference type="GO" id="GO:0008270">
    <property type="term" value="F:zinc ion binding"/>
    <property type="evidence" value="ECO:0007669"/>
    <property type="project" value="UniProtKB-KW"/>
</dbReference>
<reference evidence="10 11" key="1">
    <citation type="submission" date="2015-07" db="EMBL/GenBank/DDBJ databases">
        <title>Comparative genomics of the Sigatoka disease complex on banana suggests a link between parallel evolutionary changes in Pseudocercospora fijiensis and Pseudocercospora eumusae and increased virulence on the banana host.</title>
        <authorList>
            <person name="Chang T.-C."/>
            <person name="Salvucci A."/>
            <person name="Crous P.W."/>
            <person name="Stergiopoulos I."/>
        </authorList>
    </citation>
    <scope>NUCLEOTIDE SEQUENCE [LARGE SCALE GENOMIC DNA]</scope>
    <source>
        <strain evidence="10 11">CBS 114824</strain>
    </source>
</reference>
<evidence type="ECO:0000256" key="3">
    <source>
        <dbReference type="ARBA" id="ARBA00022679"/>
    </source>
</evidence>
<keyword evidence="6" id="KW-0863">Zinc-finger</keyword>
<accession>A0A139HHW5</accession>
<keyword evidence="11" id="KW-1185">Reference proteome</keyword>
<name>A0A139HHW5_9PEZI</name>
<proteinExistence type="predicted"/>
<evidence type="ECO:0000256" key="8">
    <source>
        <dbReference type="ARBA" id="ARBA00022833"/>
    </source>
</evidence>
<comment type="caution">
    <text evidence="10">The sequence shown here is derived from an EMBL/GenBank/DDBJ whole genome shotgun (WGS) entry which is preliminary data.</text>
</comment>
<dbReference type="Gene3D" id="3.30.40.10">
    <property type="entry name" value="Zinc/RING finger domain, C3HC4 (zinc finger)"/>
    <property type="match status" value="1"/>
</dbReference>
<dbReference type="PANTHER" id="PTHR11685">
    <property type="entry name" value="RBR FAMILY RING FINGER AND IBR DOMAIN-CONTAINING"/>
    <property type="match status" value="1"/>
</dbReference>
<dbReference type="InterPro" id="IPR044066">
    <property type="entry name" value="TRIAD_supradom"/>
</dbReference>